<feature type="compositionally biased region" description="Basic and acidic residues" evidence="1">
    <location>
        <begin position="107"/>
        <end position="116"/>
    </location>
</feature>
<evidence type="ECO:0000313" key="2">
    <source>
        <dbReference type="EMBL" id="KAH3801796.1"/>
    </source>
</evidence>
<protein>
    <submittedName>
        <fullName evidence="2">Uncharacterized protein</fullName>
    </submittedName>
</protein>
<proteinExistence type="predicted"/>
<feature type="region of interest" description="Disordered" evidence="1">
    <location>
        <begin position="92"/>
        <end position="264"/>
    </location>
</feature>
<sequence length="264" mass="28823">MLSPKQKLLSVEDSAVKHTENKESVIKLLLSSPTQSTSSAKSALSQQVVSMESEQSQGKRKGKLKSTEAGGSKTIKIDPGVVKFRPGEMITVHNPNLDDSFIGSQKPEQDMKELVPKKVKKKVTVKDESPLMPPPAPSPDVIHLSSMDMDVHVKPSLTASGKKGKKGGGKMKAEPARLGISDEVMHEEDFELSMSEIELGDEGDSNFMDMEEEDDDEEEEEEDLIVSDDEYEPEVKRSKGGKKKALKPGEAKGNSEQFGGNENI</sequence>
<organism evidence="2 3">
    <name type="scientific">Dreissena polymorpha</name>
    <name type="common">Zebra mussel</name>
    <name type="synonym">Mytilus polymorpha</name>
    <dbReference type="NCBI Taxonomy" id="45954"/>
    <lineage>
        <taxon>Eukaryota</taxon>
        <taxon>Metazoa</taxon>
        <taxon>Spiralia</taxon>
        <taxon>Lophotrochozoa</taxon>
        <taxon>Mollusca</taxon>
        <taxon>Bivalvia</taxon>
        <taxon>Autobranchia</taxon>
        <taxon>Heteroconchia</taxon>
        <taxon>Euheterodonta</taxon>
        <taxon>Imparidentia</taxon>
        <taxon>Neoheterodontei</taxon>
        <taxon>Myida</taxon>
        <taxon>Dreissenoidea</taxon>
        <taxon>Dreissenidae</taxon>
        <taxon>Dreissena</taxon>
    </lineage>
</organism>
<feature type="compositionally biased region" description="Acidic residues" evidence="1">
    <location>
        <begin position="198"/>
        <end position="232"/>
    </location>
</feature>
<feature type="compositionally biased region" description="Low complexity" evidence="1">
    <location>
        <begin position="31"/>
        <end position="56"/>
    </location>
</feature>
<evidence type="ECO:0000313" key="3">
    <source>
        <dbReference type="Proteomes" id="UP000828390"/>
    </source>
</evidence>
<feature type="region of interest" description="Disordered" evidence="1">
    <location>
        <begin position="31"/>
        <end position="80"/>
    </location>
</feature>
<keyword evidence="3" id="KW-1185">Reference proteome</keyword>
<dbReference type="Proteomes" id="UP000828390">
    <property type="component" value="Unassembled WGS sequence"/>
</dbReference>
<reference evidence="2" key="2">
    <citation type="submission" date="2020-11" db="EMBL/GenBank/DDBJ databases">
        <authorList>
            <person name="McCartney M.A."/>
            <person name="Auch B."/>
            <person name="Kono T."/>
            <person name="Mallez S."/>
            <person name="Becker A."/>
            <person name="Gohl D.M."/>
            <person name="Silverstein K.A.T."/>
            <person name="Koren S."/>
            <person name="Bechman K.B."/>
            <person name="Herman A."/>
            <person name="Abrahante J.E."/>
            <person name="Garbe J."/>
        </authorList>
    </citation>
    <scope>NUCLEOTIDE SEQUENCE</scope>
    <source>
        <strain evidence="2">Duluth1</strain>
        <tissue evidence="2">Whole animal</tissue>
    </source>
</reference>
<reference evidence="2" key="1">
    <citation type="journal article" date="2019" name="bioRxiv">
        <title>The Genome of the Zebra Mussel, Dreissena polymorpha: A Resource for Invasive Species Research.</title>
        <authorList>
            <person name="McCartney M.A."/>
            <person name="Auch B."/>
            <person name="Kono T."/>
            <person name="Mallez S."/>
            <person name="Zhang Y."/>
            <person name="Obille A."/>
            <person name="Becker A."/>
            <person name="Abrahante J.E."/>
            <person name="Garbe J."/>
            <person name="Badalamenti J.P."/>
            <person name="Herman A."/>
            <person name="Mangelson H."/>
            <person name="Liachko I."/>
            <person name="Sullivan S."/>
            <person name="Sone E.D."/>
            <person name="Koren S."/>
            <person name="Silverstein K.A.T."/>
            <person name="Beckman K.B."/>
            <person name="Gohl D.M."/>
        </authorList>
    </citation>
    <scope>NUCLEOTIDE SEQUENCE</scope>
    <source>
        <strain evidence="2">Duluth1</strain>
        <tissue evidence="2">Whole animal</tissue>
    </source>
</reference>
<evidence type="ECO:0000256" key="1">
    <source>
        <dbReference type="SAM" id="MobiDB-lite"/>
    </source>
</evidence>
<name>A0A9D4FPG7_DREPO</name>
<gene>
    <name evidence="2" type="ORF">DPMN_155458</name>
</gene>
<comment type="caution">
    <text evidence="2">The sequence shown here is derived from an EMBL/GenBank/DDBJ whole genome shotgun (WGS) entry which is preliminary data.</text>
</comment>
<dbReference type="EMBL" id="JAIWYP010000007">
    <property type="protein sequence ID" value="KAH3801796.1"/>
    <property type="molecule type" value="Genomic_DNA"/>
</dbReference>
<dbReference type="AlphaFoldDB" id="A0A9D4FPG7"/>
<accession>A0A9D4FPG7</accession>
<feature type="compositionally biased region" description="Polar residues" evidence="1">
    <location>
        <begin position="254"/>
        <end position="264"/>
    </location>
</feature>